<dbReference type="CDD" id="cd00130">
    <property type="entry name" value="PAS"/>
    <property type="match status" value="1"/>
</dbReference>
<dbReference type="Pfam" id="PF14598">
    <property type="entry name" value="PAS_11"/>
    <property type="match status" value="2"/>
</dbReference>
<keyword evidence="2" id="KW-0238">DNA-binding</keyword>
<proteinExistence type="predicted"/>
<dbReference type="InterPro" id="IPR001610">
    <property type="entry name" value="PAC"/>
</dbReference>
<accession>A0ABQ9GK33</accession>
<evidence type="ECO:0000259" key="6">
    <source>
        <dbReference type="PROSITE" id="PS50112"/>
    </source>
</evidence>
<dbReference type="PRINTS" id="PR00785">
    <property type="entry name" value="NCTRNSLOCATR"/>
</dbReference>
<feature type="transmembrane region" description="Helical" evidence="5">
    <location>
        <begin position="55"/>
        <end position="73"/>
    </location>
</feature>
<feature type="transmembrane region" description="Helical" evidence="5">
    <location>
        <begin position="305"/>
        <end position="323"/>
    </location>
</feature>
<dbReference type="InterPro" id="IPR050933">
    <property type="entry name" value="Circadian_TF"/>
</dbReference>
<keyword evidence="3" id="KW-0804">Transcription</keyword>
<evidence type="ECO:0000256" key="1">
    <source>
        <dbReference type="ARBA" id="ARBA00023015"/>
    </source>
</evidence>
<gene>
    <name evidence="7" type="ORF">PR048_025989</name>
</gene>
<dbReference type="SUPFAM" id="SSF55785">
    <property type="entry name" value="PYP-like sensor domain (PAS domain)"/>
    <property type="match status" value="1"/>
</dbReference>
<dbReference type="NCBIfam" id="TIGR00229">
    <property type="entry name" value="sensory_box"/>
    <property type="match status" value="1"/>
</dbReference>
<evidence type="ECO:0000256" key="5">
    <source>
        <dbReference type="SAM" id="Phobius"/>
    </source>
</evidence>
<dbReference type="SMART" id="SM00091">
    <property type="entry name" value="PAS"/>
    <property type="match status" value="1"/>
</dbReference>
<feature type="transmembrane region" description="Helical" evidence="5">
    <location>
        <begin position="279"/>
        <end position="299"/>
    </location>
</feature>
<feature type="domain" description="PAS" evidence="6">
    <location>
        <begin position="228"/>
        <end position="274"/>
    </location>
</feature>
<evidence type="ECO:0000256" key="3">
    <source>
        <dbReference type="ARBA" id="ARBA00023163"/>
    </source>
</evidence>
<keyword evidence="5" id="KW-1133">Transmembrane helix</keyword>
<reference evidence="7 8" key="1">
    <citation type="submission" date="2023-02" db="EMBL/GenBank/DDBJ databases">
        <title>LHISI_Scaffold_Assembly.</title>
        <authorList>
            <person name="Stuart O.P."/>
            <person name="Cleave R."/>
            <person name="Magrath M.J.L."/>
            <person name="Mikheyev A.S."/>
        </authorList>
    </citation>
    <scope>NUCLEOTIDE SEQUENCE [LARGE SCALE GENOMIC DNA]</scope>
    <source>
        <strain evidence="7">Daus_M_001</strain>
        <tissue evidence="7">Leg muscle</tissue>
    </source>
</reference>
<evidence type="ECO:0000313" key="7">
    <source>
        <dbReference type="EMBL" id="KAJ8872385.1"/>
    </source>
</evidence>
<dbReference type="SMART" id="SM00086">
    <property type="entry name" value="PAC"/>
    <property type="match status" value="1"/>
</dbReference>
<keyword evidence="5" id="KW-0472">Membrane</keyword>
<organism evidence="7 8">
    <name type="scientific">Dryococelus australis</name>
    <dbReference type="NCBI Taxonomy" id="614101"/>
    <lineage>
        <taxon>Eukaryota</taxon>
        <taxon>Metazoa</taxon>
        <taxon>Ecdysozoa</taxon>
        <taxon>Arthropoda</taxon>
        <taxon>Hexapoda</taxon>
        <taxon>Insecta</taxon>
        <taxon>Pterygota</taxon>
        <taxon>Neoptera</taxon>
        <taxon>Polyneoptera</taxon>
        <taxon>Phasmatodea</taxon>
        <taxon>Verophasmatodea</taxon>
        <taxon>Anareolatae</taxon>
        <taxon>Phasmatidae</taxon>
        <taxon>Eurycanthinae</taxon>
        <taxon>Dryococelus</taxon>
    </lineage>
</organism>
<dbReference type="Gene3D" id="3.30.450.20">
    <property type="entry name" value="PAS domain"/>
    <property type="match status" value="1"/>
</dbReference>
<dbReference type="EMBL" id="JARBHB010000011">
    <property type="protein sequence ID" value="KAJ8872385.1"/>
    <property type="molecule type" value="Genomic_DNA"/>
</dbReference>
<keyword evidence="5" id="KW-0812">Transmembrane</keyword>
<sequence length="368" mass="42522">MTEETEVNVLSVLGNQISKHNNMLFVAYYRRPQFNINSFLANFDIELQKCHNTTFVIAVNTAISFYHAILLAISCKVSSLKHSTNNVTTKIDYAKVPILVKNKIANLNERKTLDNRSEFVKIVINALSEVIIRVLLYQTCESVYQIQYDPMGYTTPSEFEFSICNGSNKLLWEKINNILVTNKKQGITFKSIFDKHGNEITDVSTCTIQQTCASKLNCCVTEFISRHSMEGKFTFVDQRVMGLLGYTPPELLGKSCFDFFHPEDQTHMKESFEQGKCPLLYLTKLFCCFVFALFIQRFINKFMHISHFICMYPLFVAVLKLKGQVMSVMYRFRAKNREWVWLRTSAFAFLNPYTDDVEYIVCTNTSAK</sequence>
<comment type="caution">
    <text evidence="7">The sequence shown here is derived from an EMBL/GenBank/DDBJ whole genome shotgun (WGS) entry which is preliminary data.</text>
</comment>
<evidence type="ECO:0000313" key="8">
    <source>
        <dbReference type="Proteomes" id="UP001159363"/>
    </source>
</evidence>
<dbReference type="Proteomes" id="UP001159363">
    <property type="component" value="Chromosome 10"/>
</dbReference>
<keyword evidence="4" id="KW-0539">Nucleus</keyword>
<dbReference type="InterPro" id="IPR000014">
    <property type="entry name" value="PAS"/>
</dbReference>
<evidence type="ECO:0000256" key="4">
    <source>
        <dbReference type="ARBA" id="ARBA00023242"/>
    </source>
</evidence>
<protein>
    <recommendedName>
        <fullName evidence="6">PAS domain-containing protein</fullName>
    </recommendedName>
</protein>
<dbReference type="InterPro" id="IPR001067">
    <property type="entry name" value="Nuc_translocat"/>
</dbReference>
<keyword evidence="8" id="KW-1185">Reference proteome</keyword>
<dbReference type="PROSITE" id="PS50112">
    <property type="entry name" value="PAS"/>
    <property type="match status" value="1"/>
</dbReference>
<evidence type="ECO:0000256" key="2">
    <source>
        <dbReference type="ARBA" id="ARBA00023125"/>
    </source>
</evidence>
<name>A0ABQ9GK33_9NEOP</name>
<keyword evidence="1" id="KW-0805">Transcription regulation</keyword>
<dbReference type="InterPro" id="IPR035965">
    <property type="entry name" value="PAS-like_dom_sf"/>
</dbReference>
<dbReference type="PANTHER" id="PTHR23042">
    <property type="entry name" value="CIRCADIAN PROTEIN CLOCK/ARNT/BMAL/PAS"/>
    <property type="match status" value="1"/>
</dbReference>